<dbReference type="OrthoDB" id="21502at2759"/>
<dbReference type="Gene3D" id="2.60.40.790">
    <property type="match status" value="1"/>
</dbReference>
<dbReference type="PROSITE" id="PS01074">
    <property type="entry name" value="TERPENE_SYNTHASES"/>
    <property type="match status" value="1"/>
</dbReference>
<evidence type="ECO:0000313" key="13">
    <source>
        <dbReference type="EMBL" id="KAE8392705.1"/>
    </source>
</evidence>
<protein>
    <submittedName>
        <fullName evidence="13">Terpenoid cyclases/protein prenyltransferase alpha-alpha toroid</fullName>
    </submittedName>
</protein>
<feature type="region of interest" description="Disordered" evidence="10">
    <location>
        <begin position="996"/>
        <end position="1063"/>
    </location>
</feature>
<dbReference type="SUPFAM" id="SSF48239">
    <property type="entry name" value="Terpenoid cyclases/Protein prenyltransferases"/>
    <property type="match status" value="2"/>
</dbReference>
<keyword evidence="7" id="KW-0443">Lipid metabolism</keyword>
<keyword evidence="13" id="KW-0808">Transferase</keyword>
<feature type="compositionally biased region" description="Polar residues" evidence="10">
    <location>
        <begin position="998"/>
        <end position="1011"/>
    </location>
</feature>
<evidence type="ECO:0000256" key="8">
    <source>
        <dbReference type="ARBA" id="ARBA00023235"/>
    </source>
</evidence>
<dbReference type="AlphaFoldDB" id="A0A5N7CF46"/>
<feature type="region of interest" description="Disordered" evidence="10">
    <location>
        <begin position="1092"/>
        <end position="1118"/>
    </location>
</feature>
<dbReference type="Pfam" id="PF13249">
    <property type="entry name" value="SQHop_cyclase_N"/>
    <property type="match status" value="1"/>
</dbReference>
<dbReference type="Pfam" id="PF05002">
    <property type="entry name" value="SGS"/>
    <property type="match status" value="1"/>
</dbReference>
<feature type="region of interest" description="Disordered" evidence="10">
    <location>
        <begin position="1"/>
        <end position="23"/>
    </location>
</feature>
<dbReference type="FunFam" id="1.50.10.20:FF:000002">
    <property type="entry name" value="Terpene cyclase/mutase family member"/>
    <property type="match status" value="1"/>
</dbReference>
<dbReference type="InterPro" id="IPR008978">
    <property type="entry name" value="HSP20-like_chaperone"/>
</dbReference>
<dbReference type="InterPro" id="IPR011990">
    <property type="entry name" value="TPR-like_helical_dom_sf"/>
</dbReference>
<keyword evidence="3" id="KW-0444">Lipid biosynthesis</keyword>
<feature type="region of interest" description="Disordered" evidence="10">
    <location>
        <begin position="837"/>
        <end position="891"/>
    </location>
</feature>
<dbReference type="SUPFAM" id="SSF49764">
    <property type="entry name" value="HSP20-like chaperones"/>
    <property type="match status" value="1"/>
</dbReference>
<dbReference type="NCBIfam" id="TIGR01787">
    <property type="entry name" value="squalene_cyclas"/>
    <property type="match status" value="1"/>
</dbReference>
<dbReference type="GO" id="GO:0006696">
    <property type="term" value="P:ergosterol biosynthetic process"/>
    <property type="evidence" value="ECO:0007669"/>
    <property type="project" value="TreeGrafter"/>
</dbReference>
<evidence type="ECO:0000256" key="9">
    <source>
        <dbReference type="ARBA" id="ARBA00052956"/>
    </source>
</evidence>
<gene>
    <name evidence="13" type="ORF">BDV23DRAFT_170797</name>
</gene>
<dbReference type="SFLD" id="SFLDG01016">
    <property type="entry name" value="Prenyltransferase_Like_2"/>
    <property type="match status" value="1"/>
</dbReference>
<comment type="similarity">
    <text evidence="1">Belongs to the SGT1 family.</text>
</comment>
<evidence type="ECO:0000256" key="2">
    <source>
        <dbReference type="ARBA" id="ARBA00009755"/>
    </source>
</evidence>
<dbReference type="InterPro" id="IPR032696">
    <property type="entry name" value="SQ_cyclase_C"/>
</dbReference>
<organism evidence="13">
    <name type="scientific">Petromyces alliaceus</name>
    <name type="common">Aspergillus alliaceus</name>
    <dbReference type="NCBI Taxonomy" id="209559"/>
    <lineage>
        <taxon>Eukaryota</taxon>
        <taxon>Fungi</taxon>
        <taxon>Dikarya</taxon>
        <taxon>Ascomycota</taxon>
        <taxon>Pezizomycotina</taxon>
        <taxon>Eurotiomycetes</taxon>
        <taxon>Eurotiomycetidae</taxon>
        <taxon>Eurotiales</taxon>
        <taxon>Aspergillaceae</taxon>
        <taxon>Aspergillus</taxon>
        <taxon>Aspergillus subgen. Circumdati</taxon>
    </lineage>
</organism>
<dbReference type="PANTHER" id="PTHR11764">
    <property type="entry name" value="TERPENE CYCLASE/MUTASE FAMILY MEMBER"/>
    <property type="match status" value="1"/>
</dbReference>
<comment type="similarity">
    <text evidence="2">Belongs to the terpene cyclase/mutase family.</text>
</comment>
<comment type="catalytic activity">
    <reaction evidence="9">
        <text>(S)-2,3-epoxysqualene = (17Z)-protosta-17(20),24-dien-3beta-ol</text>
        <dbReference type="Rhea" id="RHEA:30987"/>
        <dbReference type="ChEBI" id="CHEBI:15441"/>
        <dbReference type="ChEBI" id="CHEBI:62457"/>
        <dbReference type="EC" id="5.4.99.32"/>
    </reaction>
</comment>
<evidence type="ECO:0000256" key="5">
    <source>
        <dbReference type="ARBA" id="ARBA00022955"/>
    </source>
</evidence>
<dbReference type="InterPro" id="IPR002365">
    <property type="entry name" value="Terpene_synthase_CS"/>
</dbReference>
<accession>A0A5N7CF46</accession>
<dbReference type="CDD" id="cd06466">
    <property type="entry name" value="p23_CS_SGT1_like"/>
    <property type="match status" value="1"/>
</dbReference>
<dbReference type="Gene3D" id="1.25.40.10">
    <property type="entry name" value="Tetratricopeptide repeat domain"/>
    <property type="match status" value="1"/>
</dbReference>
<dbReference type="Gene3D" id="1.50.10.20">
    <property type="match status" value="2"/>
</dbReference>
<dbReference type="GO" id="GO:0000250">
    <property type="term" value="F:lanosterol synthase activity"/>
    <property type="evidence" value="ECO:0007669"/>
    <property type="project" value="TreeGrafter"/>
</dbReference>
<evidence type="ECO:0000256" key="1">
    <source>
        <dbReference type="ARBA" id="ARBA00008509"/>
    </source>
</evidence>
<evidence type="ECO:0000256" key="3">
    <source>
        <dbReference type="ARBA" id="ARBA00022516"/>
    </source>
</evidence>
<evidence type="ECO:0000259" key="12">
    <source>
        <dbReference type="PROSITE" id="PS51203"/>
    </source>
</evidence>
<evidence type="ECO:0000256" key="7">
    <source>
        <dbReference type="ARBA" id="ARBA00023098"/>
    </source>
</evidence>
<keyword evidence="6" id="KW-0843">Virulence</keyword>
<dbReference type="InterPro" id="IPR008930">
    <property type="entry name" value="Terpenoid_cyclase/PrenylTrfase"/>
</dbReference>
<reference evidence="13" key="1">
    <citation type="submission" date="2019-04" db="EMBL/GenBank/DDBJ databases">
        <title>Friends and foes A comparative genomics studyof 23 Aspergillus species from section Flavi.</title>
        <authorList>
            <consortium name="DOE Joint Genome Institute"/>
            <person name="Kjaerbolling I."/>
            <person name="Vesth T."/>
            <person name="Frisvad J.C."/>
            <person name="Nybo J.L."/>
            <person name="Theobald S."/>
            <person name="Kildgaard S."/>
            <person name="Isbrandt T."/>
            <person name="Kuo A."/>
            <person name="Sato A."/>
            <person name="Lyhne E.K."/>
            <person name="Kogle M.E."/>
            <person name="Wiebenga A."/>
            <person name="Kun R.S."/>
            <person name="Lubbers R.J."/>
            <person name="Makela M.R."/>
            <person name="Barry K."/>
            <person name="Chovatia M."/>
            <person name="Clum A."/>
            <person name="Daum C."/>
            <person name="Haridas S."/>
            <person name="He G."/>
            <person name="LaButti K."/>
            <person name="Lipzen A."/>
            <person name="Mondo S."/>
            <person name="Riley R."/>
            <person name="Salamov A."/>
            <person name="Simmons B.A."/>
            <person name="Magnuson J.K."/>
            <person name="Henrissat B."/>
            <person name="Mortensen U.H."/>
            <person name="Larsen T.O."/>
            <person name="Devries R.P."/>
            <person name="Grigoriev I.V."/>
            <person name="Machida M."/>
            <person name="Baker S.E."/>
            <person name="Andersen M.R."/>
        </authorList>
    </citation>
    <scope>NUCLEOTIDE SEQUENCE [LARGE SCALE GENOMIC DNA]</scope>
    <source>
        <strain evidence="13">IBT 14317</strain>
    </source>
</reference>
<dbReference type="GO" id="GO:0005811">
    <property type="term" value="C:lipid droplet"/>
    <property type="evidence" value="ECO:0007669"/>
    <property type="project" value="InterPro"/>
</dbReference>
<keyword evidence="8" id="KW-0413">Isomerase</keyword>
<dbReference type="Proteomes" id="UP000326877">
    <property type="component" value="Unassembled WGS sequence"/>
</dbReference>
<dbReference type="PANTHER" id="PTHR11764:SF76">
    <property type="entry name" value="TERPENE CYCLASE_MUTASE FAMILY MEMBER"/>
    <property type="match status" value="1"/>
</dbReference>
<name>A0A5N7CF46_PETAA</name>
<evidence type="ECO:0000256" key="6">
    <source>
        <dbReference type="ARBA" id="ARBA00023026"/>
    </source>
</evidence>
<dbReference type="CDD" id="cd02892">
    <property type="entry name" value="SQCY_1"/>
    <property type="match status" value="1"/>
</dbReference>
<keyword evidence="4" id="KW-0677">Repeat</keyword>
<feature type="domain" description="SGS" evidence="11">
    <location>
        <begin position="1005"/>
        <end position="1118"/>
    </location>
</feature>
<dbReference type="EMBL" id="ML735235">
    <property type="protein sequence ID" value="KAE8392705.1"/>
    <property type="molecule type" value="Genomic_DNA"/>
</dbReference>
<dbReference type="PROSITE" id="PS51203">
    <property type="entry name" value="CS"/>
    <property type="match status" value="1"/>
</dbReference>
<sequence length="1118" mass="124931">MADHIAPWRTTAQGHLTADGNGDPKTDYSRWRLLDDDGRQTWHYLESDEENEKWPQSVADKYSLGLPTGLPKLPPAKTPLQCAENGLEFFSKLQLPPGNWACEYGGPMFLLPGLIITYYVTNTPIPPEYATEIKRYLFARQHPEDGGWGLHIEAHSSVFGTCMNYVALRLVGVNEDDHRMVKARGLLHKFGGAIYGPHWAKFWLSILGVMEWDCVNPVPPEIWLLPDWVPFAPWRWWIHIRQVFLPMSYLWSKKFTHPLDPLTKQLRKELYTEPYDSINFASHRNSIHKADNYYPKTWLLNIINSLLVNVWNPYLRLPTLVRRAEEWTWELIRMEDENTDYAGLGPVSNPMNMIACYLHDGPDSYSARRHRERLHDYMWMKNEGMLMNGTNGVQVWDTAFITQAIVVAGFADDPKWRPMLTKALEFLDDHQLRENVPDQEKCYRQHRKGAWPFSNKTQGYTVSDCTAEGLRSSIQLQEMHNFPKLISAERLKDSVDCLLLMQNPSGGFTEYETTRASPKVEWLNAAEVFGGIMIGYDYPECTTASVTALSLFSKFYPDYRTDEIRVAKEKAVRYIKRVQRPDGSWYGSWGICFTYAAMFALESLASIGETYENSDYSRRGCEFLLSKQKEDGGWGESYLSSERHVYTHHEQSQGDKALARSDFPGALHYFTQALVELPRAPPYYLKRSTAYSRLKPTDGGPQSQAALRDAEIALTLARERGRRELILAAQLRRGIALYQLEKYGDAAFVFGTIQAKTGALADNTGKPEKMRDAIGMAGGAQSSSKKGYEQELLIWMLKVKSKLQTLAEGDEKAAVTVAEFPSGVPVPTEKELKKQLDTLKSGRIGGKGVEGEAAGVTGGGSTPTTSNSKNDAAGSTASTTPSPAAPPSDKVRHEWYQSNESVVVTLYIKGVPKDKVEVELNDESVSLQFPLPSGAEYDFTLDPLFASVDTLSSKVSVMSTKIELVLRKHVPGQKWNSLEASPADIKVSNRQAVAGLTSAGSSTPAYPSSSRHGPKDWDKLATSLTAKKAKSKDKDKAKAGEIKDPNGGDAGDESDSSVDSDFGGGDAVDAFFKKLYAGADENTKRAMNKSYFESQGTSLSTNWSEVSKGKVEPRPPSD</sequence>
<feature type="compositionally biased region" description="Low complexity" evidence="10">
    <location>
        <begin position="862"/>
        <end position="882"/>
    </location>
</feature>
<keyword evidence="5" id="KW-0752">Steroid biosynthesis</keyword>
<evidence type="ECO:0000256" key="4">
    <source>
        <dbReference type="ARBA" id="ARBA00022737"/>
    </source>
</evidence>
<dbReference type="InterPro" id="IPR032697">
    <property type="entry name" value="SQ_cyclase_N"/>
</dbReference>
<dbReference type="InterPro" id="IPR007052">
    <property type="entry name" value="CS_dom"/>
</dbReference>
<feature type="compositionally biased region" description="Basic and acidic residues" evidence="10">
    <location>
        <begin position="1107"/>
        <end position="1118"/>
    </location>
</feature>
<dbReference type="InterPro" id="IPR007699">
    <property type="entry name" value="SGS_dom"/>
</dbReference>
<evidence type="ECO:0000256" key="10">
    <source>
        <dbReference type="SAM" id="MobiDB-lite"/>
    </source>
</evidence>
<dbReference type="GO" id="GO:0016740">
    <property type="term" value="F:transferase activity"/>
    <property type="evidence" value="ECO:0007669"/>
    <property type="project" value="UniProtKB-KW"/>
</dbReference>
<dbReference type="Pfam" id="PF13243">
    <property type="entry name" value="SQHop_cyclase_C"/>
    <property type="match status" value="1"/>
</dbReference>
<dbReference type="Gene3D" id="6.20.120.20">
    <property type="match status" value="1"/>
</dbReference>
<feature type="domain" description="CS" evidence="12">
    <location>
        <begin position="888"/>
        <end position="979"/>
    </location>
</feature>
<proteinExistence type="inferred from homology"/>
<evidence type="ECO:0000259" key="11">
    <source>
        <dbReference type="PROSITE" id="PS51048"/>
    </source>
</evidence>
<feature type="compositionally biased region" description="Polar residues" evidence="10">
    <location>
        <begin position="1092"/>
        <end position="1105"/>
    </location>
</feature>
<dbReference type="Pfam" id="PF04969">
    <property type="entry name" value="CS"/>
    <property type="match status" value="1"/>
</dbReference>
<dbReference type="SUPFAM" id="SSF48452">
    <property type="entry name" value="TPR-like"/>
    <property type="match status" value="1"/>
</dbReference>
<dbReference type="GO" id="GO:0016104">
    <property type="term" value="P:triterpenoid biosynthetic process"/>
    <property type="evidence" value="ECO:0007669"/>
    <property type="project" value="InterPro"/>
</dbReference>
<dbReference type="InterPro" id="IPR018333">
    <property type="entry name" value="Squalene_cyclase"/>
</dbReference>
<feature type="compositionally biased region" description="Basic and acidic residues" evidence="10">
    <location>
        <begin position="1032"/>
        <end position="1046"/>
    </location>
</feature>
<dbReference type="PROSITE" id="PS51048">
    <property type="entry name" value="SGS"/>
    <property type="match status" value="1"/>
</dbReference>